<sequence>MFRDHLDRLYALPGDGPLEMGTTFLNGVILPQLTQDAKALLEAPINREEIQEAIKQLKTSKTPGSDGIPADFYQKYVAIPAEKLLAVYREASARGRLSDSMREAWVAFIPKPDRDPRDPAAYRLLSLMNVNFKILSSILTAHLLLHLASFIHEDQCGFISHRSTMFNIRSLTHIHHTYSQWHEPVAFALLDVVSLYIDDVLAYVQHPESLISVLLKALGEFGECSGLRVSFRKSYLFPMGALVGDLTDALPMVGLQWGAGGLRYLVIRLAHTADECYDLKYGRVLEGLRTLGCTHVGYAGFCGSRSRHLYEAMEEQGM</sequence>
<reference evidence="1" key="1">
    <citation type="journal article" date="2022" name="bioRxiv">
        <title>Sequencing and chromosome-scale assembly of the giantPleurodeles waltlgenome.</title>
        <authorList>
            <person name="Brown T."/>
            <person name="Elewa A."/>
            <person name="Iarovenko S."/>
            <person name="Subramanian E."/>
            <person name="Araus A.J."/>
            <person name="Petzold A."/>
            <person name="Susuki M."/>
            <person name="Suzuki K.-i.T."/>
            <person name="Hayashi T."/>
            <person name="Toyoda A."/>
            <person name="Oliveira C."/>
            <person name="Osipova E."/>
            <person name="Leigh N.D."/>
            <person name="Simon A."/>
            <person name="Yun M.H."/>
        </authorList>
    </citation>
    <scope>NUCLEOTIDE SEQUENCE</scope>
    <source>
        <strain evidence="1">20211129_DDA</strain>
        <tissue evidence="1">Liver</tissue>
    </source>
</reference>
<name>A0AAV7ULT0_PLEWA</name>
<dbReference type="AlphaFoldDB" id="A0AAV7ULT0"/>
<dbReference type="EMBL" id="JANPWB010000005">
    <property type="protein sequence ID" value="KAJ1189970.1"/>
    <property type="molecule type" value="Genomic_DNA"/>
</dbReference>
<proteinExistence type="predicted"/>
<evidence type="ECO:0000313" key="1">
    <source>
        <dbReference type="EMBL" id="KAJ1189970.1"/>
    </source>
</evidence>
<gene>
    <name evidence="1" type="ORF">NDU88_006711</name>
</gene>
<protein>
    <recommendedName>
        <fullName evidence="3">Reverse transcriptase domain-containing protein</fullName>
    </recommendedName>
</protein>
<evidence type="ECO:0008006" key="3">
    <source>
        <dbReference type="Google" id="ProtNLM"/>
    </source>
</evidence>
<organism evidence="1 2">
    <name type="scientific">Pleurodeles waltl</name>
    <name type="common">Iberian ribbed newt</name>
    <dbReference type="NCBI Taxonomy" id="8319"/>
    <lineage>
        <taxon>Eukaryota</taxon>
        <taxon>Metazoa</taxon>
        <taxon>Chordata</taxon>
        <taxon>Craniata</taxon>
        <taxon>Vertebrata</taxon>
        <taxon>Euteleostomi</taxon>
        <taxon>Amphibia</taxon>
        <taxon>Batrachia</taxon>
        <taxon>Caudata</taxon>
        <taxon>Salamandroidea</taxon>
        <taxon>Salamandridae</taxon>
        <taxon>Pleurodelinae</taxon>
        <taxon>Pleurodeles</taxon>
    </lineage>
</organism>
<comment type="caution">
    <text evidence="1">The sequence shown here is derived from an EMBL/GenBank/DDBJ whole genome shotgun (WGS) entry which is preliminary data.</text>
</comment>
<accession>A0AAV7ULT0</accession>
<dbReference type="PANTHER" id="PTHR19446">
    <property type="entry name" value="REVERSE TRANSCRIPTASES"/>
    <property type="match status" value="1"/>
</dbReference>
<evidence type="ECO:0000313" key="2">
    <source>
        <dbReference type="Proteomes" id="UP001066276"/>
    </source>
</evidence>
<keyword evidence="2" id="KW-1185">Reference proteome</keyword>
<dbReference type="Proteomes" id="UP001066276">
    <property type="component" value="Chromosome 3_1"/>
</dbReference>